<gene>
    <name evidence="1" type="ORF">BBK82_29935</name>
</gene>
<reference evidence="1 2" key="1">
    <citation type="submission" date="2016-07" db="EMBL/GenBank/DDBJ databases">
        <title>Complete genome sequence of the Lentzea guizhouensis DHS C013.</title>
        <authorList>
            <person name="Cao C."/>
        </authorList>
    </citation>
    <scope>NUCLEOTIDE SEQUENCE [LARGE SCALE GENOMIC DNA]</scope>
    <source>
        <strain evidence="1 2">DHS C013</strain>
    </source>
</reference>
<accession>A0A1B2HPJ6</accession>
<protein>
    <submittedName>
        <fullName evidence="1">Uncharacterized protein</fullName>
    </submittedName>
</protein>
<organism evidence="1 2">
    <name type="scientific">Lentzea guizhouensis</name>
    <dbReference type="NCBI Taxonomy" id="1586287"/>
    <lineage>
        <taxon>Bacteria</taxon>
        <taxon>Bacillati</taxon>
        <taxon>Actinomycetota</taxon>
        <taxon>Actinomycetes</taxon>
        <taxon>Pseudonocardiales</taxon>
        <taxon>Pseudonocardiaceae</taxon>
        <taxon>Lentzea</taxon>
    </lineage>
</organism>
<sequence>MTLALNVADPLLSGGCGKAAFDAVGPMLLIGWAEVGPGMIPADLATVPVPRWEDRGKRVDEYVHGLTGAGLEDLDRARQADARHWAAHKRPISADALRIELKVSMERAREFMSAVRGELTELVVTRADGGLRGVRVSA</sequence>
<dbReference type="AlphaFoldDB" id="A0A1B2HPJ6"/>
<name>A0A1B2HPJ6_9PSEU</name>
<dbReference type="STRING" id="1586287.BBK82_29935"/>
<keyword evidence="2" id="KW-1185">Reference proteome</keyword>
<evidence type="ECO:0000313" key="1">
    <source>
        <dbReference type="EMBL" id="ANZ39638.1"/>
    </source>
</evidence>
<evidence type="ECO:0000313" key="2">
    <source>
        <dbReference type="Proteomes" id="UP000093053"/>
    </source>
</evidence>
<proteinExistence type="predicted"/>
<dbReference type="Proteomes" id="UP000093053">
    <property type="component" value="Chromosome"/>
</dbReference>
<dbReference type="KEGG" id="led:BBK82_29935"/>
<dbReference type="EMBL" id="CP016793">
    <property type="protein sequence ID" value="ANZ39638.1"/>
    <property type="molecule type" value="Genomic_DNA"/>
</dbReference>